<feature type="region of interest" description="Disordered" evidence="1">
    <location>
        <begin position="404"/>
        <end position="424"/>
    </location>
</feature>
<feature type="chain" id="PRO_5014146205" evidence="3">
    <location>
        <begin position="24"/>
        <end position="424"/>
    </location>
</feature>
<proteinExistence type="predicted"/>
<keyword evidence="2" id="KW-0472">Membrane</keyword>
<keyword evidence="2" id="KW-1133">Transmembrane helix</keyword>
<dbReference type="SUPFAM" id="SSF52058">
    <property type="entry name" value="L domain-like"/>
    <property type="match status" value="1"/>
</dbReference>
<dbReference type="GeneID" id="36520027"/>
<evidence type="ECO:0000256" key="2">
    <source>
        <dbReference type="SAM" id="Phobius"/>
    </source>
</evidence>
<sequence length="424" mass="46449">MFSSSVWMLLLAAVASLHSFAMAQICDMPERWEVTGFTAFNQTELDIIARSCTIFNGHLYVHESFTGRFYLPNVRHIIGNLGLYSSYEPNDGQPRPKLTSFELPDLETVNRSISLINMSSLKNVSMPKLHSVGGQVGVDAFEELNLRSLEAVSTMNIGGSLSTLRLDALREATKHLVISKEDVPPIPALDLSLPSLTEAGGIQLNGIFSRVAMPQLFNISLGYSLWESFKINSWGGPPFEVFLPQLAHVSMDIDISGVIQGFSMPSMKNMMTSSFRLNTTEQLDLTLPFEQVGAVELYGNLTSIKFPNLDVARSIEVKTTVPFDCGALKKSVAPAIQHEDDWRNQCTAPAGPGLSPGGKIGVGVGVGVGGLVVIAAALWFFLRRRKQTKRLKSESIAHLRDMPPSYAETRNHDHPPGYVFTHAG</sequence>
<keyword evidence="5" id="KW-1185">Reference proteome</keyword>
<accession>A0A2I2FAE1</accession>
<dbReference type="RefSeq" id="XP_024671601.1">
    <property type="nucleotide sequence ID" value="XM_024812867.1"/>
</dbReference>
<protein>
    <submittedName>
        <fullName evidence="4">Uncharacterized protein</fullName>
    </submittedName>
</protein>
<keyword evidence="2" id="KW-0812">Transmembrane</keyword>
<evidence type="ECO:0000313" key="5">
    <source>
        <dbReference type="Proteomes" id="UP000234585"/>
    </source>
</evidence>
<keyword evidence="3" id="KW-0732">Signal</keyword>
<dbReference type="STRING" id="41067.A0A2I2FAE1"/>
<organism evidence="4 5">
    <name type="scientific">Aspergillus candidus</name>
    <dbReference type="NCBI Taxonomy" id="41067"/>
    <lineage>
        <taxon>Eukaryota</taxon>
        <taxon>Fungi</taxon>
        <taxon>Dikarya</taxon>
        <taxon>Ascomycota</taxon>
        <taxon>Pezizomycotina</taxon>
        <taxon>Eurotiomycetes</taxon>
        <taxon>Eurotiomycetidae</taxon>
        <taxon>Eurotiales</taxon>
        <taxon>Aspergillaceae</taxon>
        <taxon>Aspergillus</taxon>
        <taxon>Aspergillus subgen. Circumdati</taxon>
    </lineage>
</organism>
<evidence type="ECO:0000256" key="3">
    <source>
        <dbReference type="SAM" id="SignalP"/>
    </source>
</evidence>
<dbReference type="AlphaFoldDB" id="A0A2I2FAE1"/>
<reference evidence="4 5" key="1">
    <citation type="submission" date="2017-12" db="EMBL/GenBank/DDBJ databases">
        <authorList>
            <consortium name="DOE Joint Genome Institute"/>
            <person name="Haridas S."/>
            <person name="Kjaerbolling I."/>
            <person name="Vesth T.C."/>
            <person name="Frisvad J.C."/>
            <person name="Nybo J.L."/>
            <person name="Theobald S."/>
            <person name="Kuo A."/>
            <person name="Bowyer P."/>
            <person name="Matsuda Y."/>
            <person name="Mondo S."/>
            <person name="Lyhne E.K."/>
            <person name="Kogle M.E."/>
            <person name="Clum A."/>
            <person name="Lipzen A."/>
            <person name="Salamov A."/>
            <person name="Ngan C.Y."/>
            <person name="Daum C."/>
            <person name="Chiniquy J."/>
            <person name="Barry K."/>
            <person name="LaButti K."/>
            <person name="Simmons B.A."/>
            <person name="Magnuson J.K."/>
            <person name="Mortensen U.H."/>
            <person name="Larsen T.O."/>
            <person name="Grigoriev I.V."/>
            <person name="Baker S.E."/>
            <person name="Andersen M.R."/>
            <person name="Nordberg H.P."/>
            <person name="Cantor M.N."/>
            <person name="Hua S.X."/>
        </authorList>
    </citation>
    <scope>NUCLEOTIDE SEQUENCE [LARGE SCALE GENOMIC DNA]</scope>
    <source>
        <strain evidence="4 5">CBS 102.13</strain>
    </source>
</reference>
<evidence type="ECO:0000256" key="1">
    <source>
        <dbReference type="SAM" id="MobiDB-lite"/>
    </source>
</evidence>
<feature type="transmembrane region" description="Helical" evidence="2">
    <location>
        <begin position="360"/>
        <end position="382"/>
    </location>
</feature>
<dbReference type="Proteomes" id="UP000234585">
    <property type="component" value="Unassembled WGS sequence"/>
</dbReference>
<feature type="signal peptide" evidence="3">
    <location>
        <begin position="1"/>
        <end position="23"/>
    </location>
</feature>
<evidence type="ECO:0000313" key="4">
    <source>
        <dbReference type="EMBL" id="PLB37589.1"/>
    </source>
</evidence>
<dbReference type="EMBL" id="KZ559142">
    <property type="protein sequence ID" value="PLB37589.1"/>
    <property type="molecule type" value="Genomic_DNA"/>
</dbReference>
<dbReference type="OrthoDB" id="536881at2759"/>
<name>A0A2I2FAE1_ASPCN</name>
<gene>
    <name evidence="4" type="ORF">BDW47DRAFT_106872</name>
</gene>